<keyword evidence="5" id="KW-1185">Reference proteome</keyword>
<dbReference type="Gene3D" id="3.40.50.2300">
    <property type="match status" value="1"/>
</dbReference>
<feature type="domain" description="HTH LytTR-type" evidence="3">
    <location>
        <begin position="144"/>
        <end position="251"/>
    </location>
</feature>
<feature type="domain" description="Response regulatory" evidence="2">
    <location>
        <begin position="2"/>
        <end position="115"/>
    </location>
</feature>
<dbReference type="Proteomes" id="UP001172082">
    <property type="component" value="Unassembled WGS sequence"/>
</dbReference>
<proteinExistence type="predicted"/>
<evidence type="ECO:0000259" key="3">
    <source>
        <dbReference type="PROSITE" id="PS50930"/>
    </source>
</evidence>
<protein>
    <submittedName>
        <fullName evidence="4">LytTR family DNA-binding domain-containing protein</fullName>
    </submittedName>
</protein>
<dbReference type="Pfam" id="PF00072">
    <property type="entry name" value="Response_reg"/>
    <property type="match status" value="1"/>
</dbReference>
<name>A0ABT8KKR6_9BACT</name>
<accession>A0ABT8KKR6</accession>
<dbReference type="SMART" id="SM00448">
    <property type="entry name" value="REC"/>
    <property type="match status" value="1"/>
</dbReference>
<dbReference type="PANTHER" id="PTHR37299:SF1">
    <property type="entry name" value="STAGE 0 SPORULATION PROTEIN A HOMOLOG"/>
    <property type="match status" value="1"/>
</dbReference>
<feature type="modified residue" description="4-aspartylphosphate" evidence="1">
    <location>
        <position position="55"/>
    </location>
</feature>
<organism evidence="4 5">
    <name type="scientific">Splendidivirga corallicola</name>
    <dbReference type="NCBI Taxonomy" id="3051826"/>
    <lineage>
        <taxon>Bacteria</taxon>
        <taxon>Pseudomonadati</taxon>
        <taxon>Bacteroidota</taxon>
        <taxon>Cytophagia</taxon>
        <taxon>Cytophagales</taxon>
        <taxon>Splendidivirgaceae</taxon>
        <taxon>Splendidivirga</taxon>
    </lineage>
</organism>
<evidence type="ECO:0000313" key="5">
    <source>
        <dbReference type="Proteomes" id="UP001172082"/>
    </source>
</evidence>
<dbReference type="SUPFAM" id="SSF52172">
    <property type="entry name" value="CheY-like"/>
    <property type="match status" value="1"/>
</dbReference>
<reference evidence="4" key="1">
    <citation type="submission" date="2023-06" db="EMBL/GenBank/DDBJ databases">
        <title>Genomic of Parafulvivirga corallium.</title>
        <authorList>
            <person name="Wang G."/>
        </authorList>
    </citation>
    <scope>NUCLEOTIDE SEQUENCE</scope>
    <source>
        <strain evidence="4">BMA10</strain>
    </source>
</reference>
<dbReference type="PANTHER" id="PTHR37299">
    <property type="entry name" value="TRANSCRIPTIONAL REGULATOR-RELATED"/>
    <property type="match status" value="1"/>
</dbReference>
<gene>
    <name evidence="4" type="ORF">QQ008_08060</name>
</gene>
<comment type="caution">
    <text evidence="4">The sequence shown here is derived from an EMBL/GenBank/DDBJ whole genome shotgun (WGS) entry which is preliminary data.</text>
</comment>
<evidence type="ECO:0000256" key="1">
    <source>
        <dbReference type="PROSITE-ProRule" id="PRU00169"/>
    </source>
</evidence>
<dbReference type="Pfam" id="PF04397">
    <property type="entry name" value="LytTR"/>
    <property type="match status" value="1"/>
</dbReference>
<dbReference type="SMART" id="SM00850">
    <property type="entry name" value="LytTR"/>
    <property type="match status" value="1"/>
</dbReference>
<dbReference type="RefSeq" id="WP_346751337.1">
    <property type="nucleotide sequence ID" value="NZ_JAUJEA010000002.1"/>
</dbReference>
<dbReference type="InterPro" id="IPR007492">
    <property type="entry name" value="LytTR_DNA-bd_dom"/>
</dbReference>
<dbReference type="InterPro" id="IPR046947">
    <property type="entry name" value="LytR-like"/>
</dbReference>
<dbReference type="InterPro" id="IPR011006">
    <property type="entry name" value="CheY-like_superfamily"/>
</dbReference>
<keyword evidence="1" id="KW-0597">Phosphoprotein</keyword>
<dbReference type="PROSITE" id="PS50930">
    <property type="entry name" value="HTH_LYTTR"/>
    <property type="match status" value="1"/>
</dbReference>
<keyword evidence="4" id="KW-0238">DNA-binding</keyword>
<sequence length="251" mass="29855">MDVVIIEDERLTAERLKQLIHRYDADIEILDILPSVSKSVEWFSENSYPDLIFMDIQLNDGTGFDILKTLPEPPPVIFTTAYNEYALRAFKYNSIDYLLKPIEQNEFNCAVDKFLKFNSKEVKQEIFDYDRIAEIARDEYKKRFLIKIGDEYKAIEVHDIAYFCYDEGMIYLHTLKGKQWPIDYSLDQLERILNPMDFFRVNRKFLVAVKSVEQIHSYFNSRLLLKLSPQTPEDVIVSRDRVQNFKKWMDC</sequence>
<dbReference type="EMBL" id="JAUJEA010000002">
    <property type="protein sequence ID" value="MDN5201311.1"/>
    <property type="molecule type" value="Genomic_DNA"/>
</dbReference>
<dbReference type="Gene3D" id="2.40.50.1020">
    <property type="entry name" value="LytTr DNA-binding domain"/>
    <property type="match status" value="1"/>
</dbReference>
<evidence type="ECO:0000313" key="4">
    <source>
        <dbReference type="EMBL" id="MDN5201311.1"/>
    </source>
</evidence>
<dbReference type="InterPro" id="IPR001789">
    <property type="entry name" value="Sig_transdc_resp-reg_receiver"/>
</dbReference>
<dbReference type="GO" id="GO:0003677">
    <property type="term" value="F:DNA binding"/>
    <property type="evidence" value="ECO:0007669"/>
    <property type="project" value="UniProtKB-KW"/>
</dbReference>
<evidence type="ECO:0000259" key="2">
    <source>
        <dbReference type="PROSITE" id="PS50110"/>
    </source>
</evidence>
<dbReference type="PROSITE" id="PS50110">
    <property type="entry name" value="RESPONSE_REGULATORY"/>
    <property type="match status" value="1"/>
</dbReference>